<dbReference type="InterPro" id="IPR039530">
    <property type="entry name" value="L_methyltransferase_rhabdo"/>
</dbReference>
<feature type="domain" description="Mononegavirus-type SAM-dependent 2'-O-MTase" evidence="28">
    <location>
        <begin position="1641"/>
        <end position="1838"/>
    </location>
</feature>
<evidence type="ECO:0000256" key="23">
    <source>
        <dbReference type="ARBA" id="ARBA00031012"/>
    </source>
</evidence>
<comment type="catalytic activity">
    <reaction evidence="19">
        <text>a 5'-end triphospho-adenylyl-adenylyl-cytidylyl-adenosine in mRNA + GDP + H(+) = a 5'-end (5'-triphosphoguanosine)-adenylyl-adenylyl-cytidylyl-adenosine in mRNA + diphosphate</text>
        <dbReference type="Rhea" id="RHEA:65436"/>
        <dbReference type="Rhea" id="RHEA-COMP:16797"/>
        <dbReference type="Rhea" id="RHEA-COMP:16799"/>
        <dbReference type="ChEBI" id="CHEBI:15378"/>
        <dbReference type="ChEBI" id="CHEBI:33019"/>
        <dbReference type="ChEBI" id="CHEBI:58189"/>
        <dbReference type="ChEBI" id="CHEBI:156484"/>
        <dbReference type="ChEBI" id="CHEBI:156503"/>
        <dbReference type="EC" id="2.7.7.88"/>
    </reaction>
</comment>
<dbReference type="EMBL" id="KM205017">
    <property type="protein sequence ID" value="AJR28540.1"/>
    <property type="molecule type" value="Viral_cRNA"/>
</dbReference>
<dbReference type="GO" id="GO:0003968">
    <property type="term" value="F:RNA-directed RNA polymerase activity"/>
    <property type="evidence" value="ECO:0007669"/>
    <property type="project" value="UniProtKB-KW"/>
</dbReference>
<dbReference type="Pfam" id="PF00946">
    <property type="entry name" value="Mononeg_RNA_pol"/>
    <property type="match status" value="1"/>
</dbReference>
<evidence type="ECO:0000256" key="8">
    <source>
        <dbReference type="ARBA" id="ARBA00022679"/>
    </source>
</evidence>
<evidence type="ECO:0000256" key="26">
    <source>
        <dbReference type="ARBA" id="ARBA00048548"/>
    </source>
</evidence>
<keyword evidence="8" id="KW-0808">Transferase</keyword>
<dbReference type="EC" id="2.7.7.48" evidence="3"/>
<keyword evidence="7" id="KW-0507">mRNA processing</keyword>
<dbReference type="GeneID" id="37627386"/>
<dbReference type="KEGG" id="vg:37627386"/>
<keyword evidence="10" id="KW-0548">Nucleotidyltransferase</keyword>
<dbReference type="PROSITE" id="PS51590">
    <property type="entry name" value="SAM_MT_MNV_L"/>
    <property type="match status" value="1"/>
</dbReference>
<keyword evidence="14" id="KW-0946">Virion</keyword>
<evidence type="ECO:0000259" key="28">
    <source>
        <dbReference type="PROSITE" id="PS51590"/>
    </source>
</evidence>
<dbReference type="GO" id="GO:0044423">
    <property type="term" value="C:virion component"/>
    <property type="evidence" value="ECO:0007669"/>
    <property type="project" value="UniProtKB-KW"/>
</dbReference>
<evidence type="ECO:0000256" key="4">
    <source>
        <dbReference type="ARBA" id="ARBA00012582"/>
    </source>
</evidence>
<dbReference type="Pfam" id="PF14314">
    <property type="entry name" value="Methyltrans_Mon_2nd"/>
    <property type="match status" value="1"/>
</dbReference>
<dbReference type="InterPro" id="IPR014023">
    <property type="entry name" value="Mononeg_RNA_pol_cat"/>
</dbReference>
<evidence type="ECO:0000256" key="2">
    <source>
        <dbReference type="ARBA" id="ARBA00004328"/>
    </source>
</evidence>
<evidence type="ECO:0000256" key="13">
    <source>
        <dbReference type="ARBA" id="ARBA00022840"/>
    </source>
</evidence>
<proteinExistence type="predicted"/>
<comment type="catalytic activity">
    <reaction evidence="25">
        <text>a 5'-end (5'-triphosphoguanosine)-adenylyl-adenylyl-cytidylyl-adenosine in mRNA + 2 S-adenosyl-L-methionine = a 5'-end (N(7)-methyl 5'-triphosphoguanosine)-(2'-O-methyladenylyl)-adenylyl-cytidylyl-adenosine in mRNA + 2 S-adenosyl-L-homocysteine + H(+)</text>
        <dbReference type="Rhea" id="RHEA:65376"/>
        <dbReference type="Rhea" id="RHEA-COMP:16797"/>
        <dbReference type="Rhea" id="RHEA-COMP:16798"/>
        <dbReference type="ChEBI" id="CHEBI:15378"/>
        <dbReference type="ChEBI" id="CHEBI:57856"/>
        <dbReference type="ChEBI" id="CHEBI:59789"/>
        <dbReference type="ChEBI" id="CHEBI:156483"/>
        <dbReference type="ChEBI" id="CHEBI:156484"/>
        <dbReference type="EC" id="2.1.1.375"/>
    </reaction>
</comment>
<evidence type="ECO:0000256" key="15">
    <source>
        <dbReference type="ARBA" id="ARBA00022953"/>
    </source>
</evidence>
<evidence type="ECO:0000313" key="29">
    <source>
        <dbReference type="EMBL" id="AJR28540.1"/>
    </source>
</evidence>
<comment type="catalytic activity">
    <reaction evidence="20">
        <text>a 5'-end (5'-triphosphoguanosine)-(2'-O-methyladenylyl)-adenylyl-cytidylyl-adenosine in mRNA + S-adenosyl-L-methionine = a 5'-end (N(7)-methyl 5'-triphosphoguanosine)-(2'-O-methyladenylyl)-adenylyl-cytidylyl-adenosine in mRNA + S-adenosyl-L-homocysteine</text>
        <dbReference type="Rhea" id="RHEA:65440"/>
        <dbReference type="Rhea" id="RHEA-COMP:16798"/>
        <dbReference type="Rhea" id="RHEA-COMP:16801"/>
        <dbReference type="ChEBI" id="CHEBI:57856"/>
        <dbReference type="ChEBI" id="CHEBI:59789"/>
        <dbReference type="ChEBI" id="CHEBI:156482"/>
        <dbReference type="ChEBI" id="CHEBI:156483"/>
    </reaction>
</comment>
<dbReference type="GO" id="GO:0005524">
    <property type="term" value="F:ATP binding"/>
    <property type="evidence" value="ECO:0007669"/>
    <property type="project" value="UniProtKB-KW"/>
</dbReference>
<keyword evidence="15" id="KW-0693">Viral RNA replication</keyword>
<feature type="domain" description="RdRp catalytic" evidence="27">
    <location>
        <begin position="604"/>
        <end position="790"/>
    </location>
</feature>
<evidence type="ECO:0000256" key="18">
    <source>
        <dbReference type="ARBA" id="ARBA00023268"/>
    </source>
</evidence>
<keyword evidence="16" id="KW-0506">mRNA capping</keyword>
<keyword evidence="18" id="KW-0511">Multifunctional enzyme</keyword>
<dbReference type="InterPro" id="IPR048397">
    <property type="entry name" value="Methyltrans_Mon_CD"/>
</dbReference>
<evidence type="ECO:0000256" key="5">
    <source>
        <dbReference type="ARBA" id="ARBA00022484"/>
    </source>
</evidence>
<dbReference type="GO" id="GO:0030430">
    <property type="term" value="C:host cell cytoplasm"/>
    <property type="evidence" value="ECO:0007669"/>
    <property type="project" value="UniProtKB-SubCell"/>
</dbReference>
<evidence type="ECO:0000256" key="10">
    <source>
        <dbReference type="ARBA" id="ARBA00022695"/>
    </source>
</evidence>
<evidence type="ECO:0000313" key="30">
    <source>
        <dbReference type="Proteomes" id="UP000208077"/>
    </source>
</evidence>
<evidence type="ECO:0000256" key="16">
    <source>
        <dbReference type="ARBA" id="ARBA00023042"/>
    </source>
</evidence>
<keyword evidence="6" id="KW-0489">Methyltransferase</keyword>
<dbReference type="EC" id="2.7.7.88" evidence="4"/>
<dbReference type="RefSeq" id="YP_009362194.1">
    <property type="nucleotide sequence ID" value="NC_034539.1"/>
</dbReference>
<evidence type="ECO:0000256" key="7">
    <source>
        <dbReference type="ARBA" id="ARBA00022664"/>
    </source>
</evidence>
<keyword evidence="5" id="KW-0696">RNA-directed RNA polymerase</keyword>
<evidence type="ECO:0000256" key="21">
    <source>
        <dbReference type="ARBA" id="ARBA00026099"/>
    </source>
</evidence>
<keyword evidence="9" id="KW-0949">S-adenosyl-L-methionine</keyword>
<dbReference type="Pfam" id="PF21080">
    <property type="entry name" value="Methyltrans_Mon_1st"/>
    <property type="match status" value="1"/>
</dbReference>
<evidence type="ECO:0000256" key="11">
    <source>
        <dbReference type="ARBA" id="ARBA00022741"/>
    </source>
</evidence>
<organism evidence="29 30">
    <name type="scientific">Nkolbisson virus</name>
    <dbReference type="NCBI Taxonomy" id="380442"/>
    <lineage>
        <taxon>Viruses</taxon>
        <taxon>Riboviria</taxon>
        <taxon>Orthornavirae</taxon>
        <taxon>Negarnaviricota</taxon>
        <taxon>Haploviricotina</taxon>
        <taxon>Monjiviricetes</taxon>
        <taxon>Mononegavirales</taxon>
        <taxon>Rhabdoviridae</taxon>
        <taxon>Alpharhabdovirinae</taxon>
        <taxon>Ledantevirus</taxon>
        <taxon>Ledantevirus nkolbisson</taxon>
    </lineage>
</organism>
<evidence type="ECO:0000256" key="12">
    <source>
        <dbReference type="ARBA" id="ARBA00022801"/>
    </source>
</evidence>
<evidence type="ECO:0000259" key="27">
    <source>
        <dbReference type="PROSITE" id="PS50526"/>
    </source>
</evidence>
<evidence type="ECO:0000256" key="14">
    <source>
        <dbReference type="ARBA" id="ARBA00022844"/>
    </source>
</evidence>
<dbReference type="InterPro" id="IPR026890">
    <property type="entry name" value="Mononeg_mRNAcap"/>
</dbReference>
<comment type="catalytic activity">
    <reaction evidence="24">
        <text>a 5'-end (5'-triphosphoguanosine)-adenylyl-adenylyl-cytidylyl-adenosine in mRNA + S-adenosyl-L-methionine = a 5'-end (5'-triphosphoguanosine)-(2'-O-methyladenylyl)-adenylyl-cytidylyl-adenosine in mRNA + S-adenosyl-L-homocysteine + H(+)</text>
        <dbReference type="Rhea" id="RHEA:65380"/>
        <dbReference type="Rhea" id="RHEA-COMP:16797"/>
        <dbReference type="Rhea" id="RHEA-COMP:16801"/>
        <dbReference type="ChEBI" id="CHEBI:15378"/>
        <dbReference type="ChEBI" id="CHEBI:57856"/>
        <dbReference type="ChEBI" id="CHEBI:59789"/>
        <dbReference type="ChEBI" id="CHEBI:156482"/>
        <dbReference type="ChEBI" id="CHEBI:156484"/>
    </reaction>
</comment>
<dbReference type="InterPro" id="IPR025786">
    <property type="entry name" value="Mononega_L_MeTrfase"/>
</dbReference>
<evidence type="ECO:0000256" key="9">
    <source>
        <dbReference type="ARBA" id="ARBA00022691"/>
    </source>
</evidence>
<comment type="subcellular location">
    <subcellularLocation>
        <location evidence="1">Host cytoplasm</location>
    </subcellularLocation>
    <subcellularLocation>
        <location evidence="2">Virion</location>
    </subcellularLocation>
</comment>
<evidence type="ECO:0000256" key="6">
    <source>
        <dbReference type="ARBA" id="ARBA00022603"/>
    </source>
</evidence>
<evidence type="ECO:0000256" key="20">
    <source>
        <dbReference type="ARBA" id="ARBA00024499"/>
    </source>
</evidence>
<dbReference type="InterPro" id="IPR017234">
    <property type="entry name" value="RNA-dir_pol_rhabdovirus"/>
</dbReference>
<dbReference type="PROSITE" id="PS50526">
    <property type="entry name" value="RDRP_SSRNA_NEG_NONSEG"/>
    <property type="match status" value="1"/>
</dbReference>
<dbReference type="GO" id="GO:0016787">
    <property type="term" value="F:hydrolase activity"/>
    <property type="evidence" value="ECO:0007669"/>
    <property type="project" value="UniProtKB-KW"/>
</dbReference>
<protein>
    <recommendedName>
        <fullName evidence="23">Replicase</fullName>
        <ecNumber evidence="21">2.1.1.375</ecNumber>
        <ecNumber evidence="3">2.7.7.48</ecNumber>
        <ecNumber evidence="4">2.7.7.88</ecNumber>
    </recommendedName>
    <alternativeName>
        <fullName evidence="22">Transcriptase</fullName>
    </alternativeName>
</protein>
<dbReference type="EC" id="2.1.1.375" evidence="21"/>
<evidence type="ECO:0000256" key="3">
    <source>
        <dbReference type="ARBA" id="ARBA00012494"/>
    </source>
</evidence>
<keyword evidence="30" id="KW-1185">Reference proteome</keyword>
<dbReference type="GO" id="GO:0004482">
    <property type="term" value="F:mRNA 5'-cap (guanine-N7-)-methyltransferase activity"/>
    <property type="evidence" value="ECO:0007669"/>
    <property type="project" value="InterPro"/>
</dbReference>
<keyword evidence="13" id="KW-0067">ATP-binding</keyword>
<name>A0A0D3R263_9RHAB</name>
<evidence type="ECO:0000256" key="24">
    <source>
        <dbReference type="ARBA" id="ARBA00047332"/>
    </source>
</evidence>
<keyword evidence="11" id="KW-0547">Nucleotide-binding</keyword>
<accession>A0A0D3R263</accession>
<dbReference type="Pfam" id="PF14318">
    <property type="entry name" value="Mononeg_mRNAcap"/>
    <property type="match status" value="1"/>
</dbReference>
<evidence type="ECO:0000256" key="17">
    <source>
        <dbReference type="ARBA" id="ARBA00023200"/>
    </source>
</evidence>
<evidence type="ECO:0000256" key="1">
    <source>
        <dbReference type="ARBA" id="ARBA00004192"/>
    </source>
</evidence>
<keyword evidence="17" id="KW-1035">Host cytoplasm</keyword>
<dbReference type="Proteomes" id="UP000208077">
    <property type="component" value="Segment"/>
</dbReference>
<reference evidence="29 30" key="1">
    <citation type="journal article" date="2015" name="PLoS Pathog.">
        <title>Evolution of genome size and complexity in the rhabdoviridae.</title>
        <authorList>
            <person name="Walker P.J."/>
            <person name="Firth C."/>
            <person name="Widen S.G."/>
            <person name="Blasdell K.R."/>
            <person name="Guzman H."/>
            <person name="Wood T.G."/>
            <person name="Paradkar P.N."/>
            <person name="Holmes E.C."/>
            <person name="Tesh R.B."/>
            <person name="Vasilakis N."/>
        </authorList>
    </citation>
    <scope>NUCLEOTIDE SEQUENCE [LARGE SCALE GENOMIC DNA]</scope>
    <source>
        <strain evidence="29 30">YM 31-65</strain>
    </source>
</reference>
<keyword evidence="12" id="KW-0378">Hydrolase</keyword>
<evidence type="ECO:0000256" key="19">
    <source>
        <dbReference type="ARBA" id="ARBA00024494"/>
    </source>
</evidence>
<comment type="catalytic activity">
    <reaction evidence="26">
        <text>GTP + H2O = GDP + phosphate + H(+)</text>
        <dbReference type="Rhea" id="RHEA:19669"/>
        <dbReference type="ChEBI" id="CHEBI:15377"/>
        <dbReference type="ChEBI" id="CHEBI:15378"/>
        <dbReference type="ChEBI" id="CHEBI:37565"/>
        <dbReference type="ChEBI" id="CHEBI:43474"/>
        <dbReference type="ChEBI" id="CHEBI:58189"/>
    </reaction>
</comment>
<dbReference type="PIRSF" id="PIRSF037546">
    <property type="entry name" value="RNA_pol_RhabdoV_sub"/>
    <property type="match status" value="1"/>
</dbReference>
<dbReference type="NCBIfam" id="TIGR04198">
    <property type="entry name" value="paramyx_RNAcap"/>
    <property type="match status" value="1"/>
</dbReference>
<evidence type="ECO:0000256" key="22">
    <source>
        <dbReference type="ARBA" id="ARBA00030436"/>
    </source>
</evidence>
<dbReference type="InterPro" id="IPR039736">
    <property type="entry name" value="L_poly_C"/>
</dbReference>
<evidence type="ECO:0000256" key="25">
    <source>
        <dbReference type="ARBA" id="ARBA00047370"/>
    </source>
</evidence>
<sequence>MDCFDFDDPCDLEINDDEDFVLENEEDFYSKLFSFDELNNTDYSLNSPLIIDDVYSYWKKGRGEDHITVTKSKAWVDRDIITESAEINWSMIHSPHNNHSWWGNFNQLTIQSTPKVDRLLEQTASDHEVTHDVIRAFFKGWTGEIMENMCEEIRSVPIQIKKWGELAMHCHRLTILLNSKKSSEWNVLLKRKGKKVFTDAMGKTIGIRFKDSIFGMIVIGGGLVIFEDHNRVLDRNFLLMIKDVYIARYQTTLGLYLRKTKDYDINDVTYLNELYRKGDEVLEYNGSSSYDVFKLLEPCCNLRFCELARKERPLVPEFESFKHHITTAMDEVKDHLGSHEFLADILKVEALKMVVVVYGSFRHWGHPYIDYLEGLVKLHNQVTVQKDIDHDYANSLASDLAYIVLRRKFQEYKKWFVVESQVDKNHPFKVHIINNTWPTPKQVEDFGDKWHELPLCKCFEIPDVVDPSNLYSDKSHSMTRTEVLDFIRSGKSGPIPTLKVLTTLLNTPATDWPEFLKQIDTEGLDVEYLIIGLKAKEREIKRHGRFFSLMSWALREYFVITEYLIKTHYVPLFSGLTMADDLTTVISKLLDRTQGQGGADYSNVCIANHIDYEKWNNHQRLESTGPVFKVMGQFLGYPNLIYRTHEFFQKSIIYYNGRPDLMEVVNGQIRSKEGFTVCWDGQAGGLEGLRQKGWSILSLLVIQRESKIRNTRIKVLAQGDNQVICTQYRLRDISTPVGLNQSLQEVVQNNEAIMRAIKEGTNKLGLIINEDETMQSADYLNYGKIPIFRGRILNLFSKRLSRVMCTTNDQLPTMANVMGTVSTNALTISHFDDSPLNAIYYYDILGNMTRRMIEQHNIILRGPVKSVMRNFNPNSKAYRILSLYQDPSLGGVCGTSLTRFLTRMFPDPVTEGLSFWKKVYENTVEPDLAEICKHAGNPKLSTQSEGGFNKLMENPTSLNIPKGLSLTNLLKDEIKKCLLREASSIRNHIIRVAAEYCLQEEDRLMLFLESIDPLFPRFLSEFRSATFLGITDGLIGLFQNSRTIRSSFSRRMERDINQLVIKSEIGTYLSLSSELEVGRMWDCSATQADLLRRLSWGREVLGTTIPHPIEMFGGACSTQGGCQYCEDGKTDDFVTTLAPLGFASVHVRKGPYPAYLGSKTSESTSILQPWEKETSIPIIKRAAKMRNAINWFVDKDSNLGRSILSVLKGLTGEDWDTVSDGYKRTGSALHRFSCSRMSAGGYAATAPTRLSWMVTTTDTLTIVGSKNFDFMFQPTILFAQISVAERYKDFQGSCTVHHHLSCNGCLREISEPILDTFKEYEHPDVSHILEKWKPEDSSWSKKKELFDLPVLPIDNMDSFEISYQVGRAEGFLFGDMALSENKHMDDSSIFPLTLQQKLNPEPYFDGLLDGLLRSVSISIIHRRSVAQMKKPRPTLIGGMIHVIDLLCEKPPFLNLIRIGPLHNYLLKDPHKVPASYPISDADMGSIVRSWLKRRFFDMEQRNMIYSPRILRIVVFADMTSPEVIGPYLLSSKITPLLFSPVLSKQSVTNLRGLRGLSSQVRDVFEQDCSVFKDVDGFVCREEIRHASKHIYRGHQSEKLLNWGPEFIGEVTSIELEKSSTEVRPKNQDYGQYRCPLMSGLRLAQLATGAHYKIRTLVARLGIRYHDFICGGDGSGGMTAALLRWNRHSRGLYNSLLEYDKSSSRGAKPGAPPAIVGCTGLESRCLNISNVWEDPSDLSADSTWVKMGEYVKEYRMRIDLIVLDMEVRSEEMSSAIEGRVAEYGLSYLQENGVLIYKSYLTRMSADGLPVVEQLKNYFRQTLICQTSLSSSRTSEVYVVFRGKLVKPRRTYFDWILFQDKARNFSCNSSEQDEFDRCLRLEPKDLLKGVPQELIPDWEVELCTLLGILGVSDGISSQLAREIKFAPWNRKINSIWAMLVVGSNFIMDTTSEHTGDISIPSDPSCEKMATLELGFFYWYCWLKRDLNLFKYCNKVNDGRSVYCFSRKAIIRNKEVMTHLEWNHKGPGQIRKGVNTVNIQAGIGKIVRLLARELDCNQILEWNIVELICKRFNKSLSKHQIKRKTGLLEFFRCVEHYQGDSRQLKTLDTEAECSWRS</sequence>